<protein>
    <submittedName>
        <fullName evidence="2">Uncharacterized protein</fullName>
    </submittedName>
</protein>
<keyword evidence="1" id="KW-0812">Transmembrane</keyword>
<sequence>MAIKFHRKTGFIGILVKINIYIDGKKIAKICNEDYTTIENTKEVNSVRVGTIGGYSKVTNIPDNSLVTITTNKKCYYVLISIPLIQIFLSNNVFNNQYNRLTSVVAILAIIIFYFAYVKDNSYKLTVFSIEDEEKQENKYQ</sequence>
<comment type="caution">
    <text evidence="2">The sequence shown here is derived from an EMBL/GenBank/DDBJ whole genome shotgun (WGS) entry which is preliminary data.</text>
</comment>
<keyword evidence="1" id="KW-1133">Transmembrane helix</keyword>
<proteinExistence type="predicted"/>
<evidence type="ECO:0000256" key="1">
    <source>
        <dbReference type="SAM" id="Phobius"/>
    </source>
</evidence>
<evidence type="ECO:0000313" key="3">
    <source>
        <dbReference type="Proteomes" id="UP000177273"/>
    </source>
</evidence>
<dbReference type="EMBL" id="MKIQ01000028">
    <property type="protein sequence ID" value="OFI46443.1"/>
    <property type="molecule type" value="Genomic_DNA"/>
</dbReference>
<dbReference type="AlphaFoldDB" id="A0A9Q5NZJ7"/>
<dbReference type="RefSeq" id="WP_070788380.1">
    <property type="nucleotide sequence ID" value="NZ_MKIQ01000028.1"/>
</dbReference>
<gene>
    <name evidence="2" type="ORF">BG262_05355</name>
</gene>
<accession>A0A9Q5NZJ7</accession>
<evidence type="ECO:0000313" key="2">
    <source>
        <dbReference type="EMBL" id="OFI46443.1"/>
    </source>
</evidence>
<reference evidence="3" key="1">
    <citation type="submission" date="2016-09" db="EMBL/GenBank/DDBJ databases">
        <title>Draft genome sequence of a novel species of the family Streptococcaceae isolated from flowers.</title>
        <authorList>
            <person name="Chuah L.-O."/>
            <person name="Yap K.-P."/>
            <person name="Thong K.L."/>
            <person name="Liong M.T."/>
            <person name="Ahmad R."/>
            <person name="Rusul G."/>
        </authorList>
    </citation>
    <scope>NUCLEOTIDE SEQUENCE [LARGE SCALE GENOMIC DNA]</scope>
    <source>
        <strain evidence="3">HibF3</strain>
    </source>
</reference>
<dbReference type="Proteomes" id="UP000177273">
    <property type="component" value="Unassembled WGS sequence"/>
</dbReference>
<organism evidence="2 3">
    <name type="scientific">Floricoccus penangensis</name>
    <dbReference type="NCBI Taxonomy" id="1859475"/>
    <lineage>
        <taxon>Bacteria</taxon>
        <taxon>Bacillati</taxon>
        <taxon>Bacillota</taxon>
        <taxon>Bacilli</taxon>
        <taxon>Lactobacillales</taxon>
        <taxon>Streptococcaceae</taxon>
        <taxon>Floricoccus</taxon>
    </lineage>
</organism>
<name>A0A9Q5NZJ7_9LACT</name>
<keyword evidence="1" id="KW-0472">Membrane</keyword>
<feature type="transmembrane region" description="Helical" evidence="1">
    <location>
        <begin position="100"/>
        <end position="118"/>
    </location>
</feature>
<keyword evidence="3" id="KW-1185">Reference proteome</keyword>